<dbReference type="RefSeq" id="WP_355664070.1">
    <property type="nucleotide sequence ID" value="NZ_JBEXRX010000017.1"/>
</dbReference>
<feature type="domain" description="Acetyl xylan esterase" evidence="2">
    <location>
        <begin position="2"/>
        <end position="320"/>
    </location>
</feature>
<dbReference type="InterPro" id="IPR039069">
    <property type="entry name" value="CE7"/>
</dbReference>
<evidence type="ECO:0000259" key="2">
    <source>
        <dbReference type="Pfam" id="PF05448"/>
    </source>
</evidence>
<gene>
    <name evidence="3" type="ORF">ABZ071_09175</name>
</gene>
<dbReference type="PANTHER" id="PTHR40111:SF1">
    <property type="entry name" value="CEPHALOSPORIN-C DEACETYLASE"/>
    <property type="match status" value="1"/>
</dbReference>
<reference evidence="3 4" key="1">
    <citation type="submission" date="2024-06" db="EMBL/GenBank/DDBJ databases">
        <title>The Natural Products Discovery Center: Release of the First 8490 Sequenced Strains for Exploring Actinobacteria Biosynthetic Diversity.</title>
        <authorList>
            <person name="Kalkreuter E."/>
            <person name="Kautsar S.A."/>
            <person name="Yang D."/>
            <person name="Bader C.D."/>
            <person name="Teijaro C.N."/>
            <person name="Fluegel L."/>
            <person name="Davis C.M."/>
            <person name="Simpson J.R."/>
            <person name="Lauterbach L."/>
            <person name="Steele A.D."/>
            <person name="Gui C."/>
            <person name="Meng S."/>
            <person name="Li G."/>
            <person name="Viehrig K."/>
            <person name="Ye F."/>
            <person name="Su P."/>
            <person name="Kiefer A.F."/>
            <person name="Nichols A."/>
            <person name="Cepeda A.J."/>
            <person name="Yan W."/>
            <person name="Fan B."/>
            <person name="Jiang Y."/>
            <person name="Adhikari A."/>
            <person name="Zheng C.-J."/>
            <person name="Schuster L."/>
            <person name="Cowan T.M."/>
            <person name="Smanski M.J."/>
            <person name="Chevrette M.G."/>
            <person name="De Carvalho L.P.S."/>
            <person name="Shen B."/>
        </authorList>
    </citation>
    <scope>NUCLEOTIDE SEQUENCE [LARGE SCALE GENOMIC DNA]</scope>
    <source>
        <strain evidence="3 4">NPDC006286</strain>
    </source>
</reference>
<evidence type="ECO:0000313" key="4">
    <source>
        <dbReference type="Proteomes" id="UP001550348"/>
    </source>
</evidence>
<name>A0ABV2VI79_9ACTN</name>
<dbReference type="SUPFAM" id="SSF53474">
    <property type="entry name" value="alpha/beta-Hydrolases"/>
    <property type="match status" value="1"/>
</dbReference>
<sequence length="357" mass="38733">MLVDWPLDRLRDYLPARDEPTDFDDFWAITLKEARAAHRPARFVPYDAGLSTVEVYDVTFPGYAGQPVRGWFLLPRHASGRLPCLIEYIGYGGGRGLPHDWLTWSAAGYAHLVMDTRGQGSNGSHVGDTPDPDPVGLPQAPGFVTRGIADPYHYYYRRVFTDGVRAVDAARAHPRVDPDRVVVTGGSQGGGITLAVAGLVDGLAAAMPDVPFLCHYRRATEITDALPYGELVSYLKTCRGDVDQVFATLSYFDGMNFAARASAPALFSVALMDSVCPPSTVFAAYNHYASVGKDIAVWPYNGHEGGAGMQRAEQIRWLRKVVAGKNVGRIHSSGKSSGRQPRTIGRSRSAADSSTEA</sequence>
<dbReference type="InterPro" id="IPR008391">
    <property type="entry name" value="AXE1_dom"/>
</dbReference>
<organism evidence="3 4">
    <name type="scientific">Micromonospora fulviviridis</name>
    <dbReference type="NCBI Taxonomy" id="47860"/>
    <lineage>
        <taxon>Bacteria</taxon>
        <taxon>Bacillati</taxon>
        <taxon>Actinomycetota</taxon>
        <taxon>Actinomycetes</taxon>
        <taxon>Micromonosporales</taxon>
        <taxon>Micromonosporaceae</taxon>
        <taxon>Micromonospora</taxon>
    </lineage>
</organism>
<dbReference type="PANTHER" id="PTHR40111">
    <property type="entry name" value="CEPHALOSPORIN-C DEACETYLASE"/>
    <property type="match status" value="1"/>
</dbReference>
<protein>
    <submittedName>
        <fullName evidence="3">Acetylxylan esterase</fullName>
    </submittedName>
</protein>
<comment type="caution">
    <text evidence="3">The sequence shown here is derived from an EMBL/GenBank/DDBJ whole genome shotgun (WGS) entry which is preliminary data.</text>
</comment>
<dbReference type="Proteomes" id="UP001550348">
    <property type="component" value="Unassembled WGS sequence"/>
</dbReference>
<dbReference type="Gene3D" id="3.40.50.1820">
    <property type="entry name" value="alpha/beta hydrolase"/>
    <property type="match status" value="1"/>
</dbReference>
<evidence type="ECO:0000256" key="1">
    <source>
        <dbReference type="SAM" id="MobiDB-lite"/>
    </source>
</evidence>
<accession>A0ABV2VI79</accession>
<dbReference type="Pfam" id="PF05448">
    <property type="entry name" value="AXE1"/>
    <property type="match status" value="1"/>
</dbReference>
<dbReference type="InterPro" id="IPR029058">
    <property type="entry name" value="AB_hydrolase_fold"/>
</dbReference>
<proteinExistence type="predicted"/>
<feature type="region of interest" description="Disordered" evidence="1">
    <location>
        <begin position="329"/>
        <end position="357"/>
    </location>
</feature>
<dbReference type="EMBL" id="JBEXRX010000017">
    <property type="protein sequence ID" value="MEU0152084.1"/>
    <property type="molecule type" value="Genomic_DNA"/>
</dbReference>
<keyword evidence="4" id="KW-1185">Reference proteome</keyword>
<evidence type="ECO:0000313" key="3">
    <source>
        <dbReference type="EMBL" id="MEU0152084.1"/>
    </source>
</evidence>